<name>A0A558ATV2_9STAP</name>
<evidence type="ECO:0000256" key="1">
    <source>
        <dbReference type="SAM" id="SignalP"/>
    </source>
</evidence>
<organism evidence="2 3">
    <name type="scientific">Salinicoccus cyprini</name>
    <dbReference type="NCBI Taxonomy" id="2493691"/>
    <lineage>
        <taxon>Bacteria</taxon>
        <taxon>Bacillati</taxon>
        <taxon>Bacillota</taxon>
        <taxon>Bacilli</taxon>
        <taxon>Bacillales</taxon>
        <taxon>Staphylococcaceae</taxon>
        <taxon>Salinicoccus</taxon>
    </lineage>
</organism>
<proteinExistence type="predicted"/>
<dbReference type="RefSeq" id="WP_145288517.1">
    <property type="nucleotide sequence ID" value="NZ_VMSJ01000003.1"/>
</dbReference>
<evidence type="ECO:0000313" key="2">
    <source>
        <dbReference type="EMBL" id="TVT27689.1"/>
    </source>
</evidence>
<dbReference type="EMBL" id="VMSJ01000003">
    <property type="protein sequence ID" value="TVT27689.1"/>
    <property type="molecule type" value="Genomic_DNA"/>
</dbReference>
<accession>A0A558ATV2</accession>
<feature type="signal peptide" evidence="1">
    <location>
        <begin position="1"/>
        <end position="22"/>
    </location>
</feature>
<keyword evidence="3" id="KW-1185">Reference proteome</keyword>
<comment type="caution">
    <text evidence="2">The sequence shown here is derived from an EMBL/GenBank/DDBJ whole genome shotgun (WGS) entry which is preliminary data.</text>
</comment>
<sequence length="59" mass="5967">MKKLISVVVLSTILLGSISAVTVPTAEASVVKDGYGEVGTFGKGSGYLPDGRPAPIGVY</sequence>
<dbReference type="Proteomes" id="UP000315103">
    <property type="component" value="Unassembled WGS sequence"/>
</dbReference>
<feature type="chain" id="PRO_5039275337" evidence="1">
    <location>
        <begin position="23"/>
        <end position="59"/>
    </location>
</feature>
<dbReference type="OrthoDB" id="2390390at2"/>
<gene>
    <name evidence="2" type="ORF">FO441_08245</name>
</gene>
<keyword evidence="1" id="KW-0732">Signal</keyword>
<protein>
    <submittedName>
        <fullName evidence="2">Uncharacterized protein</fullName>
    </submittedName>
</protein>
<evidence type="ECO:0000313" key="3">
    <source>
        <dbReference type="Proteomes" id="UP000315103"/>
    </source>
</evidence>
<reference evidence="2 3" key="1">
    <citation type="submission" date="2019-07" db="EMBL/GenBank/DDBJ databases">
        <title>Salinicoccus cyprini sp. nov., isolated from gastro-intestinal tract of mirror carp, Cyprinus carpio var. specularis, collected from Gobind Sagar Reservoir, Himachal Pradesh, India.</title>
        <authorList>
            <person name="Talwar C."/>
            <person name="Singh A.K."/>
            <person name="Lal R."/>
            <person name="Negi R.K."/>
        </authorList>
    </citation>
    <scope>NUCLEOTIDE SEQUENCE [LARGE SCALE GENOMIC DNA]</scope>
    <source>
        <strain evidence="2 3">CT19</strain>
    </source>
</reference>
<dbReference type="AlphaFoldDB" id="A0A558ATV2"/>